<evidence type="ECO:0000313" key="5">
    <source>
        <dbReference type="EMBL" id="VEL10894.1"/>
    </source>
</evidence>
<dbReference type="Pfam" id="PF14604">
    <property type="entry name" value="SH3_9"/>
    <property type="match status" value="1"/>
</dbReference>
<dbReference type="SMART" id="SM00326">
    <property type="entry name" value="SH3"/>
    <property type="match status" value="1"/>
</dbReference>
<dbReference type="SUPFAM" id="SSF50044">
    <property type="entry name" value="SH3-domain"/>
    <property type="match status" value="1"/>
</dbReference>
<organism evidence="5 6">
    <name type="scientific">Protopolystoma xenopodis</name>
    <dbReference type="NCBI Taxonomy" id="117903"/>
    <lineage>
        <taxon>Eukaryota</taxon>
        <taxon>Metazoa</taxon>
        <taxon>Spiralia</taxon>
        <taxon>Lophotrochozoa</taxon>
        <taxon>Platyhelminthes</taxon>
        <taxon>Monogenea</taxon>
        <taxon>Polyopisthocotylea</taxon>
        <taxon>Polystomatidea</taxon>
        <taxon>Polystomatidae</taxon>
        <taxon>Protopolystoma</taxon>
    </lineage>
</organism>
<evidence type="ECO:0000256" key="2">
    <source>
        <dbReference type="PROSITE-ProRule" id="PRU00192"/>
    </source>
</evidence>
<feature type="compositionally biased region" description="Basic and acidic residues" evidence="3">
    <location>
        <begin position="120"/>
        <end position="135"/>
    </location>
</feature>
<keyword evidence="1 2" id="KW-0728">SH3 domain</keyword>
<feature type="region of interest" description="Disordered" evidence="3">
    <location>
        <begin position="100"/>
        <end position="140"/>
    </location>
</feature>
<reference evidence="5" key="1">
    <citation type="submission" date="2018-11" db="EMBL/GenBank/DDBJ databases">
        <authorList>
            <consortium name="Pathogen Informatics"/>
        </authorList>
    </citation>
    <scope>NUCLEOTIDE SEQUENCE</scope>
</reference>
<dbReference type="Proteomes" id="UP000784294">
    <property type="component" value="Unassembled WGS sequence"/>
</dbReference>
<keyword evidence="6" id="KW-1185">Reference proteome</keyword>
<gene>
    <name evidence="5" type="ORF">PXEA_LOCUS4334</name>
</gene>
<dbReference type="PROSITE" id="PS50002">
    <property type="entry name" value="SH3"/>
    <property type="match status" value="1"/>
</dbReference>
<dbReference type="InterPro" id="IPR036028">
    <property type="entry name" value="SH3-like_dom_sf"/>
</dbReference>
<comment type="caution">
    <text evidence="5">The sequence shown here is derived from an EMBL/GenBank/DDBJ whole genome shotgun (WGS) entry which is preliminary data.</text>
</comment>
<feature type="region of interest" description="Disordered" evidence="3">
    <location>
        <begin position="331"/>
        <end position="352"/>
    </location>
</feature>
<evidence type="ECO:0000259" key="4">
    <source>
        <dbReference type="PROSITE" id="PS50002"/>
    </source>
</evidence>
<dbReference type="InterPro" id="IPR001452">
    <property type="entry name" value="SH3_domain"/>
</dbReference>
<protein>
    <recommendedName>
        <fullName evidence="4">SH3 domain-containing protein</fullName>
    </recommendedName>
</protein>
<dbReference type="OrthoDB" id="2159336at2759"/>
<dbReference type="Gene3D" id="2.30.30.40">
    <property type="entry name" value="SH3 Domains"/>
    <property type="match status" value="1"/>
</dbReference>
<name>A0A3S5FC83_9PLAT</name>
<dbReference type="EMBL" id="CAAALY010010234">
    <property type="protein sequence ID" value="VEL10894.1"/>
    <property type="molecule type" value="Genomic_DNA"/>
</dbReference>
<evidence type="ECO:0000256" key="3">
    <source>
        <dbReference type="SAM" id="MobiDB-lite"/>
    </source>
</evidence>
<dbReference type="AlphaFoldDB" id="A0A3S5FC83"/>
<proteinExistence type="predicted"/>
<sequence>MSKLFDDADYDPGEASANVTRPRFEFGNDYAYNVLRTMGVPLNNNVPHNDLFKSEAVGNAINSLDPTRPHTGCDLTTTCMPSGKGDVMSPERRTDQLAKIGSNGEEDDDADDDVRIPGINEHDGDNDGEGEQAKDQDDEDLESIWSEHGRLQRATVLFEFRAQRPDELDLVVNETVVLLGGGDGDNWLKVRSLIDGVEGLAPKNFLRVHDLSSLPLPCYTITSKASYYSTQGSGSKVSRTSDSSGDAGFLATSASLSRLAISSSVLRSRCLAVSVEKSTDSETPDLVEGRSGPHTYENWRTSGSRTYRTNHATRMGASPCSRLATLICDNKALSPGSPDTSPSRPTPISLDNSQATIRLATTTSTAFQSEFEPIFEFIRAKIL</sequence>
<accession>A0A3S5FC83</accession>
<evidence type="ECO:0000313" key="6">
    <source>
        <dbReference type="Proteomes" id="UP000784294"/>
    </source>
</evidence>
<feature type="domain" description="SH3" evidence="4">
    <location>
        <begin position="149"/>
        <end position="211"/>
    </location>
</feature>
<evidence type="ECO:0000256" key="1">
    <source>
        <dbReference type="ARBA" id="ARBA00022443"/>
    </source>
</evidence>